<dbReference type="InterPro" id="IPR050336">
    <property type="entry name" value="Chromosome_partition/occlusion"/>
</dbReference>
<accession>A0A2H0UFG2</accession>
<dbReference type="Pfam" id="PF02195">
    <property type="entry name" value="ParB_N"/>
    <property type="match status" value="1"/>
</dbReference>
<dbReference type="InterPro" id="IPR041468">
    <property type="entry name" value="HTH_ParB/Spo0J"/>
</dbReference>
<comment type="similarity">
    <text evidence="1">Belongs to the ParB family.</text>
</comment>
<dbReference type="InterPro" id="IPR036086">
    <property type="entry name" value="ParB/Sulfiredoxin_sf"/>
</dbReference>
<dbReference type="GO" id="GO:0003677">
    <property type="term" value="F:DNA binding"/>
    <property type="evidence" value="ECO:0007669"/>
    <property type="project" value="UniProtKB-KW"/>
</dbReference>
<dbReference type="NCBIfam" id="TIGR00180">
    <property type="entry name" value="parB_part"/>
    <property type="match status" value="1"/>
</dbReference>
<dbReference type="FunFam" id="1.10.10.2830:FF:000001">
    <property type="entry name" value="Chromosome partitioning protein ParB"/>
    <property type="match status" value="1"/>
</dbReference>
<dbReference type="AlphaFoldDB" id="A0A2H0UFG2"/>
<dbReference type="GO" id="GO:0005694">
    <property type="term" value="C:chromosome"/>
    <property type="evidence" value="ECO:0007669"/>
    <property type="project" value="TreeGrafter"/>
</dbReference>
<keyword evidence="2" id="KW-0159">Chromosome partition</keyword>
<dbReference type="SMART" id="SM00470">
    <property type="entry name" value="ParB"/>
    <property type="match status" value="1"/>
</dbReference>
<dbReference type="PANTHER" id="PTHR33375:SF1">
    <property type="entry name" value="CHROMOSOME-PARTITIONING PROTEIN PARB-RELATED"/>
    <property type="match status" value="1"/>
</dbReference>
<dbReference type="Pfam" id="PF17762">
    <property type="entry name" value="HTH_ParB"/>
    <property type="match status" value="1"/>
</dbReference>
<dbReference type="PANTHER" id="PTHR33375">
    <property type="entry name" value="CHROMOSOME-PARTITIONING PROTEIN PARB-RELATED"/>
    <property type="match status" value="1"/>
</dbReference>
<feature type="region of interest" description="Disordered" evidence="4">
    <location>
        <begin position="271"/>
        <end position="319"/>
    </location>
</feature>
<dbReference type="CDD" id="cd16393">
    <property type="entry name" value="SPO0J_N"/>
    <property type="match status" value="1"/>
</dbReference>
<dbReference type="InterPro" id="IPR004437">
    <property type="entry name" value="ParB/RepB/Spo0J"/>
</dbReference>
<evidence type="ECO:0000256" key="1">
    <source>
        <dbReference type="ARBA" id="ARBA00006295"/>
    </source>
</evidence>
<gene>
    <name evidence="6" type="ORF">COU15_02495</name>
</gene>
<dbReference type="Gene3D" id="3.90.1530.30">
    <property type="match status" value="1"/>
</dbReference>
<reference evidence="7" key="1">
    <citation type="submission" date="2017-09" db="EMBL/GenBank/DDBJ databases">
        <title>Depth-based differentiation of microbial function through sediment-hosted aquifers and enrichment of novel symbionts in the deep terrestrial subsurface.</title>
        <authorList>
            <person name="Probst A.J."/>
            <person name="Ladd B."/>
            <person name="Jarett J.K."/>
            <person name="Geller-Mcgrath D.E."/>
            <person name="Sieber C.M.K."/>
            <person name="Emerson J.B."/>
            <person name="Anantharaman K."/>
            <person name="Thomas B.C."/>
            <person name="Malmstrom R."/>
            <person name="Stieglmeier M."/>
            <person name="Klingl A."/>
            <person name="Woyke T."/>
            <person name="Ryan C.M."/>
            <person name="Banfield J.F."/>
        </authorList>
    </citation>
    <scope>NUCLEOTIDE SEQUENCE [LARGE SCALE GENOMIC DNA]</scope>
</reference>
<protein>
    <recommendedName>
        <fullName evidence="5">ParB-like N-terminal domain-containing protein</fullName>
    </recommendedName>
</protein>
<dbReference type="Proteomes" id="UP000229315">
    <property type="component" value="Unassembled WGS sequence"/>
</dbReference>
<feature type="domain" description="ParB-like N-terminal" evidence="5">
    <location>
        <begin position="10"/>
        <end position="110"/>
    </location>
</feature>
<sequence length="319" mass="36204">MSQFQNDAIFWVDVGKVRPNPFQPRTEFDESKLKDLSDSIRQYGVLQPLVVTRHEEEKEDGGISTFYELIAGERRLRASKLAGISQIPVLIRSAEEQDRVKLELAIIENLQREDLNAIDRARAFERLAKEFKLNNVEIGKKVGKSREYVSNSIRLLTLPEDIQQAVIGGSIYEGHARALLMLDSRPEEQKTVFKDILVRRLSVRDVEKITRSIATERARKRDIRPEIVALESAFAESLGTRVEIKEEEKGGKLIINFFSTEDLEGMLSHMSRKNAPQETPPNPTPDGEVSEELLDDGLGTNDNPIPDDEDDFSVEKFSI</sequence>
<dbReference type="FunFam" id="3.90.1530.30:FF:000001">
    <property type="entry name" value="Chromosome partitioning protein ParB"/>
    <property type="match status" value="1"/>
</dbReference>
<dbReference type="SUPFAM" id="SSF109709">
    <property type="entry name" value="KorB DNA-binding domain-like"/>
    <property type="match status" value="1"/>
</dbReference>
<evidence type="ECO:0000256" key="2">
    <source>
        <dbReference type="ARBA" id="ARBA00022829"/>
    </source>
</evidence>
<evidence type="ECO:0000256" key="3">
    <source>
        <dbReference type="ARBA" id="ARBA00023125"/>
    </source>
</evidence>
<proteinExistence type="inferred from homology"/>
<evidence type="ECO:0000313" key="6">
    <source>
        <dbReference type="EMBL" id="PIR85100.1"/>
    </source>
</evidence>
<dbReference type="InterPro" id="IPR003115">
    <property type="entry name" value="ParB_N"/>
</dbReference>
<keyword evidence="3" id="KW-0238">DNA-binding</keyword>
<evidence type="ECO:0000256" key="4">
    <source>
        <dbReference type="SAM" id="MobiDB-lite"/>
    </source>
</evidence>
<organism evidence="6 7">
    <name type="scientific">Candidatus Kaiserbacteria bacterium CG10_big_fil_rev_8_21_14_0_10_45_20</name>
    <dbReference type="NCBI Taxonomy" id="1974607"/>
    <lineage>
        <taxon>Bacteria</taxon>
        <taxon>Candidatus Kaiseribacteriota</taxon>
    </lineage>
</organism>
<dbReference type="EMBL" id="PFBH01000015">
    <property type="protein sequence ID" value="PIR85100.1"/>
    <property type="molecule type" value="Genomic_DNA"/>
</dbReference>
<comment type="caution">
    <text evidence="6">The sequence shown here is derived from an EMBL/GenBank/DDBJ whole genome shotgun (WGS) entry which is preliminary data.</text>
</comment>
<dbReference type="SUPFAM" id="SSF110849">
    <property type="entry name" value="ParB/Sulfiredoxin"/>
    <property type="match status" value="1"/>
</dbReference>
<name>A0A2H0UFG2_9BACT</name>
<evidence type="ECO:0000313" key="7">
    <source>
        <dbReference type="Proteomes" id="UP000229315"/>
    </source>
</evidence>
<dbReference type="GO" id="GO:0007059">
    <property type="term" value="P:chromosome segregation"/>
    <property type="evidence" value="ECO:0007669"/>
    <property type="project" value="UniProtKB-KW"/>
</dbReference>
<dbReference type="Pfam" id="PF23552">
    <property type="entry name" value="ParB_C"/>
    <property type="match status" value="1"/>
</dbReference>
<evidence type="ECO:0000259" key="5">
    <source>
        <dbReference type="SMART" id="SM00470"/>
    </source>
</evidence>
<dbReference type="Gene3D" id="1.10.10.2830">
    <property type="match status" value="1"/>
</dbReference>
<dbReference type="InterPro" id="IPR057240">
    <property type="entry name" value="ParB_dimer_C"/>
</dbReference>